<dbReference type="AlphaFoldDB" id="A0A3N0G638"/>
<comment type="caution">
    <text evidence="2">The sequence shown here is derived from an EMBL/GenBank/DDBJ whole genome shotgun (WGS) entry which is preliminary data.</text>
</comment>
<evidence type="ECO:0000256" key="1">
    <source>
        <dbReference type="SAM" id="MobiDB-lite"/>
    </source>
</evidence>
<gene>
    <name evidence="2" type="ORF">EF878_07295</name>
</gene>
<name>A0A3N0G638_9GAMM</name>
<evidence type="ECO:0000313" key="3">
    <source>
        <dbReference type="Proteomes" id="UP000276061"/>
    </source>
</evidence>
<dbReference type="EMBL" id="RJLR01000012">
    <property type="protein sequence ID" value="RNM07731.1"/>
    <property type="molecule type" value="Genomic_DNA"/>
</dbReference>
<evidence type="ECO:0000313" key="2">
    <source>
        <dbReference type="EMBL" id="RNM07731.1"/>
    </source>
</evidence>
<accession>A0A3N0G638</accession>
<feature type="compositionally biased region" description="Polar residues" evidence="1">
    <location>
        <begin position="234"/>
        <end position="253"/>
    </location>
</feature>
<dbReference type="Gene3D" id="1.10.10.10">
    <property type="entry name" value="Winged helix-like DNA-binding domain superfamily/Winged helix DNA-binding domain"/>
    <property type="match status" value="1"/>
</dbReference>
<reference evidence="2 3" key="1">
    <citation type="submission" date="2018-11" db="EMBL/GenBank/DDBJ databases">
        <title>Characterization of surface water Dickeya isolates.</title>
        <authorList>
            <person name="Van Gijsegem F."/>
            <person name="Pedron J."/>
        </authorList>
    </citation>
    <scope>NUCLEOTIDE SEQUENCE [LARGE SCALE GENOMIC DNA]</scope>
    <source>
        <strain evidence="2 3">FVG1-MFV-O17</strain>
    </source>
</reference>
<feature type="region of interest" description="Disordered" evidence="1">
    <location>
        <begin position="93"/>
        <end position="114"/>
    </location>
</feature>
<feature type="region of interest" description="Disordered" evidence="1">
    <location>
        <begin position="234"/>
        <end position="256"/>
    </location>
</feature>
<dbReference type="Pfam" id="PF13730">
    <property type="entry name" value="HTH_36"/>
    <property type="match status" value="1"/>
</dbReference>
<protein>
    <submittedName>
        <fullName evidence="2">Helix-turn-helix domain-containing protein</fullName>
    </submittedName>
</protein>
<proteinExistence type="predicted"/>
<dbReference type="OrthoDB" id="6479251at2"/>
<sequence>MSMQLMAKAMSCKVGNPLRKLVLIKLADNANDKGECWPSYQHVADQCECSKSAVKAHITALIDMGFLSKENRIGENSGKGNKSNVYYLTLDNPVPSESTAPVPPENTGMSPCDPPMVPESTAPVPSKSTRTYHSFESVNEPVIEPKTHGARDGNYSEQFELCWKVYPKREGSNPKNHAFKHFQARVKDGVSPDDLLAGTRRYAAFCAAKGQTGTPYVMQAQRFYGASREFENSWEVSTTPAPRQQKPADTTQDMLGRQYGNAGVNWKFRGESR</sequence>
<dbReference type="Proteomes" id="UP000276061">
    <property type="component" value="Unassembled WGS sequence"/>
</dbReference>
<organism evidence="2 3">
    <name type="scientific">Dickeya undicola</name>
    <dbReference type="NCBI Taxonomy" id="1577887"/>
    <lineage>
        <taxon>Bacteria</taxon>
        <taxon>Pseudomonadati</taxon>
        <taxon>Pseudomonadota</taxon>
        <taxon>Gammaproteobacteria</taxon>
        <taxon>Enterobacterales</taxon>
        <taxon>Pectobacteriaceae</taxon>
        <taxon>Dickeya</taxon>
    </lineage>
</organism>
<dbReference type="InterPro" id="IPR036388">
    <property type="entry name" value="WH-like_DNA-bd_sf"/>
</dbReference>